<proteinExistence type="inferred from homology"/>
<sequence length="258" mass="29923">MFLVDYHTHPYGHGEQEIRDKYSYKYLKEFLLMAQEKGIAQLGFTDHDDYIDAISWDILEDLSAEYPDKIRLGIEFDYKINKEEWIKQVKNRFPLDYSIGSVHRVGNWEIDHPAYVSEYKEWDIDELYIAYFDLVEKAVSSGLFEIIGHMDLIKIFNNRPVDLNLLEIVEPVLQAIKENRTVIEINTNGCNKPVNEFYPSTDILKRAYELKIPITIGSDAHSPGRVGEGIKRAASLAQKIGYKEITIFKNGESYSVPY</sequence>
<evidence type="ECO:0000256" key="7">
    <source>
        <dbReference type="ARBA" id="ARBA00049158"/>
    </source>
</evidence>
<dbReference type="KEGG" id="ifn:GM661_10040"/>
<protein>
    <recommendedName>
        <fullName evidence="3 8">Histidinol-phosphatase</fullName>
        <shortName evidence="8">HolPase</shortName>
        <ecNumber evidence="3 8">3.1.3.15</ecNumber>
    </recommendedName>
</protein>
<reference evidence="10" key="1">
    <citation type="submission" date="2019-12" db="EMBL/GenBank/DDBJ databases">
        <authorList>
            <person name="zhang j."/>
            <person name="sun C.M."/>
        </authorList>
    </citation>
    <scope>NUCLEOTIDE SEQUENCE</scope>
    <source>
        <strain evidence="10">NS-1</strain>
    </source>
</reference>
<dbReference type="GO" id="GO:0005737">
    <property type="term" value="C:cytoplasm"/>
    <property type="evidence" value="ECO:0007669"/>
    <property type="project" value="TreeGrafter"/>
</dbReference>
<dbReference type="GO" id="GO:0004401">
    <property type="term" value="F:histidinol-phosphatase activity"/>
    <property type="evidence" value="ECO:0007669"/>
    <property type="project" value="UniProtKB-UniRule"/>
</dbReference>
<dbReference type="EC" id="3.1.3.15" evidence="3 8"/>
<comment type="catalytic activity">
    <reaction evidence="7 8">
        <text>L-histidinol phosphate + H2O = L-histidinol + phosphate</text>
        <dbReference type="Rhea" id="RHEA:14465"/>
        <dbReference type="ChEBI" id="CHEBI:15377"/>
        <dbReference type="ChEBI" id="CHEBI:43474"/>
        <dbReference type="ChEBI" id="CHEBI:57699"/>
        <dbReference type="ChEBI" id="CHEBI:57980"/>
        <dbReference type="EC" id="3.1.3.15"/>
    </reaction>
</comment>
<dbReference type="Proteomes" id="UP000665020">
    <property type="component" value="Chromosome"/>
</dbReference>
<feature type="domain" description="PHP" evidence="9">
    <location>
        <begin position="27"/>
        <end position="188"/>
    </location>
</feature>
<name>A0A8A7K915_9FIRM</name>
<evidence type="ECO:0000256" key="1">
    <source>
        <dbReference type="ARBA" id="ARBA00004970"/>
    </source>
</evidence>
<dbReference type="NCBIfam" id="TIGR01856">
    <property type="entry name" value="hisJ_fam"/>
    <property type="match status" value="1"/>
</dbReference>
<evidence type="ECO:0000256" key="8">
    <source>
        <dbReference type="RuleBase" id="RU366003"/>
    </source>
</evidence>
<dbReference type="GO" id="GO:0000105">
    <property type="term" value="P:L-histidine biosynthetic process"/>
    <property type="evidence" value="ECO:0007669"/>
    <property type="project" value="UniProtKB-UniRule"/>
</dbReference>
<dbReference type="UniPathway" id="UPA00031">
    <property type="reaction ID" value="UER00013"/>
</dbReference>
<dbReference type="InterPro" id="IPR016195">
    <property type="entry name" value="Pol/histidinol_Pase-like"/>
</dbReference>
<dbReference type="RefSeq" id="WP_230866737.1">
    <property type="nucleotide sequence ID" value="NZ_CP046640.1"/>
</dbReference>
<evidence type="ECO:0000256" key="5">
    <source>
        <dbReference type="ARBA" id="ARBA00022801"/>
    </source>
</evidence>
<dbReference type="EMBL" id="CP046640">
    <property type="protein sequence ID" value="QTL98293.1"/>
    <property type="molecule type" value="Genomic_DNA"/>
</dbReference>
<dbReference type="Gene3D" id="3.20.20.140">
    <property type="entry name" value="Metal-dependent hydrolases"/>
    <property type="match status" value="1"/>
</dbReference>
<organism evidence="10 11">
    <name type="scientific">Iocasia fonsfrigidae</name>
    <dbReference type="NCBI Taxonomy" id="2682810"/>
    <lineage>
        <taxon>Bacteria</taxon>
        <taxon>Bacillati</taxon>
        <taxon>Bacillota</taxon>
        <taxon>Clostridia</taxon>
        <taxon>Halanaerobiales</taxon>
        <taxon>Halanaerobiaceae</taxon>
        <taxon>Iocasia</taxon>
    </lineage>
</organism>
<evidence type="ECO:0000256" key="4">
    <source>
        <dbReference type="ARBA" id="ARBA00022605"/>
    </source>
</evidence>
<keyword evidence="11" id="KW-1185">Reference proteome</keyword>
<dbReference type="AlphaFoldDB" id="A0A8A7K915"/>
<keyword evidence="6 8" id="KW-0368">Histidine biosynthesis</keyword>
<keyword evidence="4 8" id="KW-0028">Amino-acid biosynthesis</keyword>
<comment type="pathway">
    <text evidence="1 8">Amino-acid biosynthesis; L-histidine biosynthesis; L-histidine from 5-phospho-alpha-D-ribose 1-diphosphate: step 8/9.</text>
</comment>
<evidence type="ECO:0000313" key="10">
    <source>
        <dbReference type="EMBL" id="QTL98293.1"/>
    </source>
</evidence>
<dbReference type="Pfam" id="PF02811">
    <property type="entry name" value="PHP"/>
    <property type="match status" value="1"/>
</dbReference>
<dbReference type="SUPFAM" id="SSF89550">
    <property type="entry name" value="PHP domain-like"/>
    <property type="match status" value="1"/>
</dbReference>
<evidence type="ECO:0000256" key="6">
    <source>
        <dbReference type="ARBA" id="ARBA00023102"/>
    </source>
</evidence>
<dbReference type="NCBIfam" id="NF005596">
    <property type="entry name" value="PRK07328.1"/>
    <property type="match status" value="1"/>
</dbReference>
<accession>A0A8A7K915</accession>
<keyword evidence="5 8" id="KW-0378">Hydrolase</keyword>
<evidence type="ECO:0000313" key="11">
    <source>
        <dbReference type="Proteomes" id="UP000665020"/>
    </source>
</evidence>
<dbReference type="PANTHER" id="PTHR21039:SF0">
    <property type="entry name" value="HISTIDINOL-PHOSPHATASE"/>
    <property type="match status" value="1"/>
</dbReference>
<evidence type="ECO:0000256" key="3">
    <source>
        <dbReference type="ARBA" id="ARBA00013085"/>
    </source>
</evidence>
<dbReference type="InterPro" id="IPR004013">
    <property type="entry name" value="PHP_dom"/>
</dbReference>
<evidence type="ECO:0000256" key="2">
    <source>
        <dbReference type="ARBA" id="ARBA00009152"/>
    </source>
</evidence>
<dbReference type="InterPro" id="IPR010140">
    <property type="entry name" value="Histidinol_P_phosphatase_HisJ"/>
</dbReference>
<dbReference type="CDD" id="cd12110">
    <property type="entry name" value="PHP_HisPPase_Hisj_like"/>
    <property type="match status" value="1"/>
</dbReference>
<comment type="similarity">
    <text evidence="2 8">Belongs to the PHP hydrolase family. HisK subfamily.</text>
</comment>
<evidence type="ECO:0000259" key="9">
    <source>
        <dbReference type="Pfam" id="PF02811"/>
    </source>
</evidence>
<gene>
    <name evidence="10" type="ORF">GM661_10040</name>
</gene>
<dbReference type="PANTHER" id="PTHR21039">
    <property type="entry name" value="HISTIDINOL PHOSPHATASE-RELATED"/>
    <property type="match status" value="1"/>
</dbReference>